<dbReference type="Proteomes" id="UP000199005">
    <property type="component" value="Unassembled WGS sequence"/>
</dbReference>
<dbReference type="RefSeq" id="WP_090899818.1">
    <property type="nucleotide sequence ID" value="NZ_FNYO01000026.1"/>
</dbReference>
<evidence type="ECO:0000256" key="7">
    <source>
        <dbReference type="ARBA" id="ARBA00023277"/>
    </source>
</evidence>
<evidence type="ECO:0000313" key="11">
    <source>
        <dbReference type="EMBL" id="SEI91690.1"/>
    </source>
</evidence>
<evidence type="ECO:0000256" key="2">
    <source>
        <dbReference type="ARBA" id="ARBA00005684"/>
    </source>
</evidence>
<comment type="similarity">
    <text evidence="2 10">Belongs to the disproportionating enzyme family.</text>
</comment>
<proteinExistence type="inferred from homology"/>
<dbReference type="InterPro" id="IPR017853">
    <property type="entry name" value="GH"/>
</dbReference>
<keyword evidence="6 10" id="KW-0808">Transferase</keyword>
<evidence type="ECO:0000256" key="6">
    <source>
        <dbReference type="ARBA" id="ARBA00022679"/>
    </source>
</evidence>
<dbReference type="Gene3D" id="3.20.20.80">
    <property type="entry name" value="Glycosidases"/>
    <property type="match status" value="1"/>
</dbReference>
<dbReference type="PANTHER" id="PTHR32438:SF5">
    <property type="entry name" value="4-ALPHA-GLUCANOTRANSFERASE DPE1, CHLOROPLASTIC_AMYLOPLASTIC"/>
    <property type="match status" value="1"/>
</dbReference>
<gene>
    <name evidence="11" type="ORF">SAMN04244579_02449</name>
</gene>
<dbReference type="Pfam" id="PF02446">
    <property type="entry name" value="Glyco_hydro_77"/>
    <property type="match status" value="1"/>
</dbReference>
<dbReference type="GO" id="GO:0004134">
    <property type="term" value="F:4-alpha-glucanotransferase activity"/>
    <property type="evidence" value="ECO:0007669"/>
    <property type="project" value="UniProtKB-EC"/>
</dbReference>
<dbReference type="STRING" id="170623.SAMN04244579_02449"/>
<keyword evidence="5 10" id="KW-0328">Glycosyltransferase</keyword>
<evidence type="ECO:0000256" key="4">
    <source>
        <dbReference type="ARBA" id="ARBA00020295"/>
    </source>
</evidence>
<accession>A0A1H6UTQ3</accession>
<dbReference type="GO" id="GO:0005975">
    <property type="term" value="P:carbohydrate metabolic process"/>
    <property type="evidence" value="ECO:0007669"/>
    <property type="project" value="InterPro"/>
</dbReference>
<evidence type="ECO:0000256" key="5">
    <source>
        <dbReference type="ARBA" id="ARBA00022676"/>
    </source>
</evidence>
<evidence type="ECO:0000256" key="1">
    <source>
        <dbReference type="ARBA" id="ARBA00000439"/>
    </source>
</evidence>
<evidence type="ECO:0000256" key="3">
    <source>
        <dbReference type="ARBA" id="ARBA00012560"/>
    </source>
</evidence>
<protein>
    <recommendedName>
        <fullName evidence="4 10">4-alpha-glucanotransferase</fullName>
        <ecNumber evidence="3 10">2.4.1.25</ecNumber>
    </recommendedName>
    <alternativeName>
        <fullName evidence="8 10">Amylomaltase</fullName>
    </alternativeName>
    <alternativeName>
        <fullName evidence="9 10">Disproportionating enzyme</fullName>
    </alternativeName>
</protein>
<evidence type="ECO:0000313" key="12">
    <source>
        <dbReference type="Proteomes" id="UP000199005"/>
    </source>
</evidence>
<comment type="catalytic activity">
    <reaction evidence="1 10">
        <text>Transfers a segment of a (1-&gt;4)-alpha-D-glucan to a new position in an acceptor, which may be glucose or a (1-&gt;4)-alpha-D-glucan.</text>
        <dbReference type="EC" id="2.4.1.25"/>
    </reaction>
</comment>
<evidence type="ECO:0000256" key="8">
    <source>
        <dbReference type="ARBA" id="ARBA00031423"/>
    </source>
</evidence>
<dbReference type="InterPro" id="IPR003385">
    <property type="entry name" value="Glyco_hydro_77"/>
</dbReference>
<dbReference type="AlphaFoldDB" id="A0A1H6UTQ3"/>
<name>A0A1H6UTQ3_9GAMM</name>
<dbReference type="EMBL" id="FNYO01000026">
    <property type="protein sequence ID" value="SEI91690.1"/>
    <property type="molecule type" value="Genomic_DNA"/>
</dbReference>
<keyword evidence="7 10" id="KW-0119">Carbohydrate metabolism</keyword>
<dbReference type="SUPFAM" id="SSF51445">
    <property type="entry name" value="(Trans)glycosidases"/>
    <property type="match status" value="1"/>
</dbReference>
<reference evidence="11 12" key="1">
    <citation type="submission" date="2016-10" db="EMBL/GenBank/DDBJ databases">
        <authorList>
            <person name="de Groot N.N."/>
        </authorList>
    </citation>
    <scope>NUCLEOTIDE SEQUENCE [LARGE SCALE GENOMIC DNA]</scope>
    <source>
        <strain evidence="11 12">DSM 1041</strain>
    </source>
</reference>
<dbReference type="EC" id="2.4.1.25" evidence="3 10"/>
<sequence length="690" mass="75839">MSNDERLHTLATAAGVAIHWIDADGQPQKVPADVLRRILAGLELPADNDAQIGDSLARLRQAGDLPPLLTLEQHQQLDLSGHFSSRSAFELTLEDGRHHAGRLDEQGRLPAIELPGYHQLAIGERRLTLAVAPPRCIGVAELGASQPPRLWGLSVQLYALRRPGDGGIGDTQALETLTRQAARQGAAGIAISPLHAMFSADTYRFSPYSPSSRLFYNVLHSAPGSILGEREVRTAIEANGLADEWQRLEQLELIDWPAAAAVKLRLLRALHAEFRRGGNPLEHDFASFRQSGGEALENHCRFEALHAYHVHHGGVYDWRQWDPALQCPGSAAVAGFAREYEDEIAFHAFAQWLIARGLERTQNAARSAGMPIGLIADLAVGADGGGSQAWSRQAELLPTLTVGAPPDALNRSGQSWGVSAFSPRGLRQHGFHAYIEMLRANLAHAGGIRIDHVMGLQRLWVIPPGGEQRDGAYLHYPQEDLMRLLALESWRHKAVILGEDLGTVPEGFRPALAERGVLGMRVLLFEQDHQGHFHPPRHWPDHTLATSTTHDLPTLNGWWQGRDIDWRERLQLCDAPCAQAAREVRQRERRALREALAADGGPAQAEPIDSAGIIDACVSFLGHTPAPLVLLPVEDALGLEEQANLPGTIDSHPNWRRRWPVGCDELLQTPDAARRLHLLAEAREASRRRG</sequence>
<organism evidence="11 12">
    <name type="scientific">Azotobacter beijerinckii</name>
    <dbReference type="NCBI Taxonomy" id="170623"/>
    <lineage>
        <taxon>Bacteria</taxon>
        <taxon>Pseudomonadati</taxon>
        <taxon>Pseudomonadota</taxon>
        <taxon>Gammaproteobacteria</taxon>
        <taxon>Pseudomonadales</taxon>
        <taxon>Pseudomonadaceae</taxon>
        <taxon>Azotobacter</taxon>
    </lineage>
</organism>
<dbReference type="PANTHER" id="PTHR32438">
    <property type="entry name" value="4-ALPHA-GLUCANOTRANSFERASE DPE1, CHLOROPLASTIC/AMYLOPLASTIC"/>
    <property type="match status" value="1"/>
</dbReference>
<dbReference type="NCBIfam" id="TIGR00217">
    <property type="entry name" value="malQ"/>
    <property type="match status" value="1"/>
</dbReference>
<evidence type="ECO:0000256" key="10">
    <source>
        <dbReference type="RuleBase" id="RU361207"/>
    </source>
</evidence>
<evidence type="ECO:0000256" key="9">
    <source>
        <dbReference type="ARBA" id="ARBA00031501"/>
    </source>
</evidence>